<reference evidence="1 2" key="1">
    <citation type="submission" date="2020-08" db="EMBL/GenBank/DDBJ databases">
        <title>Aquariorum lacteus gen. nov., sp. nov., a new member of the family Comamonadaceae, isolated from freshwater aquarium.</title>
        <authorList>
            <person name="Chun S.-J."/>
        </authorList>
    </citation>
    <scope>NUCLEOTIDE SEQUENCE [LARGE SCALE GENOMIC DNA]</scope>
    <source>
        <strain evidence="1 2">SJAQ100</strain>
    </source>
</reference>
<dbReference type="PANTHER" id="PTHR36152:SF1">
    <property type="entry name" value="UBIQUITIN-LIKE DOMAIN-CONTAINING PROTEIN"/>
    <property type="match status" value="1"/>
</dbReference>
<dbReference type="EMBL" id="JACIVI010000007">
    <property type="protein sequence ID" value="MBB1163155.1"/>
    <property type="molecule type" value="Genomic_DNA"/>
</dbReference>
<evidence type="ECO:0000313" key="2">
    <source>
        <dbReference type="Proteomes" id="UP000586093"/>
    </source>
</evidence>
<comment type="caution">
    <text evidence="1">The sequence shown here is derived from an EMBL/GenBank/DDBJ whole genome shotgun (WGS) entry which is preliminary data.</text>
</comment>
<dbReference type="InterPro" id="IPR036624">
    <property type="entry name" value="Hcp1-lik_sf"/>
</dbReference>
<dbReference type="InterPro" id="IPR008514">
    <property type="entry name" value="T6SS_Hcp"/>
</dbReference>
<dbReference type="SUPFAM" id="SSF141452">
    <property type="entry name" value="Hcp1-like"/>
    <property type="match status" value="1"/>
</dbReference>
<dbReference type="Gene3D" id="2.30.110.20">
    <property type="entry name" value="Hcp1-like"/>
    <property type="match status" value="1"/>
</dbReference>
<keyword evidence="2" id="KW-1185">Reference proteome</keyword>
<protein>
    <submittedName>
        <fullName evidence="1">Type VI secretion system tube protein Hcp</fullName>
    </submittedName>
</protein>
<dbReference type="PANTHER" id="PTHR36152">
    <property type="entry name" value="CYTOPLASMIC PROTEIN-RELATED"/>
    <property type="match status" value="1"/>
</dbReference>
<organism evidence="1 2">
    <name type="scientific">Aquariibacter albus</name>
    <dbReference type="NCBI Taxonomy" id="2759899"/>
    <lineage>
        <taxon>Bacteria</taxon>
        <taxon>Pseudomonadati</taxon>
        <taxon>Pseudomonadota</taxon>
        <taxon>Betaproteobacteria</taxon>
        <taxon>Burkholderiales</taxon>
        <taxon>Sphaerotilaceae</taxon>
        <taxon>Aquariibacter</taxon>
    </lineage>
</organism>
<dbReference type="RefSeq" id="WP_182665812.1">
    <property type="nucleotide sequence ID" value="NZ_JACIVI010000007.1"/>
</dbReference>
<dbReference type="Pfam" id="PF05638">
    <property type="entry name" value="T6SS_HCP"/>
    <property type="match status" value="1"/>
</dbReference>
<sequence>MPGNAFIKFNGVKDGESLQETHPGSAGWIEISDWSWDIEAETSFLKGAGASVGKPTPGTLSFTHYYDNASPEIMNRIVQGTHFLDVHIVMLKQTGSKSGKGEVYYGMTMKTVFITKVSTKGGEDGSVSQDVDMVFKEVAIGYKPQSGMTGGLGTQKDFTWDISKMKVEGVATANLAVK</sequence>
<proteinExistence type="predicted"/>
<name>A0A839HKS4_9BURK</name>
<dbReference type="Proteomes" id="UP000586093">
    <property type="component" value="Unassembled WGS sequence"/>
</dbReference>
<evidence type="ECO:0000313" key="1">
    <source>
        <dbReference type="EMBL" id="MBB1163155.1"/>
    </source>
</evidence>
<accession>A0A839HKS4</accession>
<dbReference type="AlphaFoldDB" id="A0A839HKS4"/>
<dbReference type="InterPro" id="IPR053165">
    <property type="entry name" value="HSI-I_assembly_Hcp1"/>
</dbReference>
<gene>
    <name evidence="1" type="ORF">H4F90_14370</name>
</gene>